<evidence type="ECO:0000313" key="5">
    <source>
        <dbReference type="Proteomes" id="UP001159427"/>
    </source>
</evidence>
<gene>
    <name evidence="4" type="ORF">PEVE_00027534</name>
</gene>
<dbReference type="Proteomes" id="UP001159427">
    <property type="component" value="Unassembled WGS sequence"/>
</dbReference>
<keyword evidence="1" id="KW-0472">Membrane</keyword>
<keyword evidence="1" id="KW-0812">Transmembrane</keyword>
<dbReference type="InterPro" id="IPR009030">
    <property type="entry name" value="Growth_fac_rcpt_cys_sf"/>
</dbReference>
<evidence type="ECO:0000259" key="3">
    <source>
        <dbReference type="PROSITE" id="PS50184"/>
    </source>
</evidence>
<dbReference type="EMBL" id="CALNXI010000379">
    <property type="protein sequence ID" value="CAH3025918.1"/>
    <property type="molecule type" value="Genomic_DNA"/>
</dbReference>
<dbReference type="PROSITE" id="PS50184">
    <property type="entry name" value="VWFC_2"/>
    <property type="match status" value="2"/>
</dbReference>
<organism evidence="4 5">
    <name type="scientific">Porites evermanni</name>
    <dbReference type="NCBI Taxonomy" id="104178"/>
    <lineage>
        <taxon>Eukaryota</taxon>
        <taxon>Metazoa</taxon>
        <taxon>Cnidaria</taxon>
        <taxon>Anthozoa</taxon>
        <taxon>Hexacorallia</taxon>
        <taxon>Scleractinia</taxon>
        <taxon>Fungiina</taxon>
        <taxon>Poritidae</taxon>
        <taxon>Porites</taxon>
    </lineage>
</organism>
<keyword evidence="5" id="KW-1185">Reference proteome</keyword>
<dbReference type="SMART" id="SM00214">
    <property type="entry name" value="VWC"/>
    <property type="match status" value="2"/>
</dbReference>
<dbReference type="PROSITE" id="PS01208">
    <property type="entry name" value="VWFC_1"/>
    <property type="match status" value="1"/>
</dbReference>
<feature type="chain" id="PRO_5046492477" description="VWFC domain-containing protein" evidence="2">
    <location>
        <begin position="24"/>
        <end position="480"/>
    </location>
</feature>
<dbReference type="InterPro" id="IPR001007">
    <property type="entry name" value="VWF_dom"/>
</dbReference>
<reference evidence="4 5" key="1">
    <citation type="submission" date="2022-05" db="EMBL/GenBank/DDBJ databases">
        <authorList>
            <consortium name="Genoscope - CEA"/>
            <person name="William W."/>
        </authorList>
    </citation>
    <scope>NUCLEOTIDE SEQUENCE [LARGE SCALE GENOMIC DNA]</scope>
</reference>
<evidence type="ECO:0000256" key="1">
    <source>
        <dbReference type="SAM" id="Phobius"/>
    </source>
</evidence>
<dbReference type="InterPro" id="IPR045717">
    <property type="entry name" value="CHRDL1/2"/>
</dbReference>
<name>A0ABN8M8I3_9CNID</name>
<feature type="domain" description="VWFC" evidence="3">
    <location>
        <begin position="216"/>
        <end position="278"/>
    </location>
</feature>
<dbReference type="Gene3D" id="4.10.40.20">
    <property type="match status" value="1"/>
</dbReference>
<sequence>MKKTVMFAAFVAVLIMLFRTTAGHPEKAWLEEMKANAANKKLSLSDVILKRPHRRDIKKAETQKPALPKDTDADIARILSNTLTALLVFTAAMKIFTVTLTILLLVSVTFINSRRNPTAIPDCPACWCKSAGDCPDPKYACPSVNNCKTAVAKDKCGCCDVCLKDIGEACRREPLEKEDAMCDKGLSCRRSDDAWYCENMEPSNVKVSRCEKEDKNRCYDLLTLKFYRPGEIWVRGDFACTACTCKRNGQLNCWGITCNVPDCKHTTREEGRCCTVCLDTDPKKVCRYNGKKYFQNEIIVLEDHRSICKCVESEGWVCQHDKNAMIPLNGEIKNECNIIRKSCVEVNLAPLPNYIAYLTERPKCVDTLADEMYKKGDIWSLSECAHCLCGDFQTGNCSSVSCPIPLCDDPFKMKGRCCLVCPKDYAKVCHFEGVKYFHGELLVLPDRCTLCSCRNSYWQCSSDRCKFTKMIKEPLKMTPK</sequence>
<feature type="signal peptide" evidence="2">
    <location>
        <begin position="1"/>
        <end position="23"/>
    </location>
</feature>
<evidence type="ECO:0000256" key="2">
    <source>
        <dbReference type="SAM" id="SignalP"/>
    </source>
</evidence>
<keyword evidence="2" id="KW-0732">Signal</keyword>
<feature type="transmembrane region" description="Helical" evidence="1">
    <location>
        <begin position="86"/>
        <end position="111"/>
    </location>
</feature>
<dbReference type="Pfam" id="PF23334">
    <property type="entry name" value="VWC2L_2nd"/>
    <property type="match status" value="2"/>
</dbReference>
<dbReference type="PANTHER" id="PTHR46303:SF1">
    <property type="entry name" value="VWFC DOMAIN-CONTAINING PROTEIN"/>
    <property type="match status" value="1"/>
</dbReference>
<dbReference type="SUPFAM" id="SSF57184">
    <property type="entry name" value="Growth factor receptor domain"/>
    <property type="match status" value="1"/>
</dbReference>
<dbReference type="SUPFAM" id="SSF57603">
    <property type="entry name" value="FnI-like domain"/>
    <property type="match status" value="3"/>
</dbReference>
<protein>
    <recommendedName>
        <fullName evidence="3">VWFC domain-containing protein</fullName>
    </recommendedName>
</protein>
<dbReference type="PANTHER" id="PTHR46303">
    <property type="entry name" value="VWFC DOMAIN-CONTAINING PROTEIN"/>
    <property type="match status" value="1"/>
</dbReference>
<feature type="domain" description="VWFC" evidence="3">
    <location>
        <begin position="362"/>
        <end position="422"/>
    </location>
</feature>
<proteinExistence type="predicted"/>
<keyword evidence="1" id="KW-1133">Transmembrane helix</keyword>
<accession>A0ABN8M8I3</accession>
<evidence type="ECO:0000313" key="4">
    <source>
        <dbReference type="EMBL" id="CAH3025918.1"/>
    </source>
</evidence>
<comment type="caution">
    <text evidence="4">The sequence shown here is derived from an EMBL/GenBank/DDBJ whole genome shotgun (WGS) entry which is preliminary data.</text>
</comment>